<dbReference type="RefSeq" id="XP_009168413.1">
    <property type="nucleotide sequence ID" value="XM_009170149.1"/>
</dbReference>
<protein>
    <submittedName>
        <fullName evidence="2">Uncharacterized protein</fullName>
    </submittedName>
</protein>
<feature type="compositionally biased region" description="Polar residues" evidence="1">
    <location>
        <begin position="141"/>
        <end position="152"/>
    </location>
</feature>
<proteinExistence type="predicted"/>
<feature type="region of interest" description="Disordered" evidence="1">
    <location>
        <begin position="89"/>
        <end position="115"/>
    </location>
</feature>
<feature type="compositionally biased region" description="Basic and acidic residues" evidence="1">
    <location>
        <begin position="103"/>
        <end position="115"/>
    </location>
</feature>
<keyword evidence="3" id="KW-1185">Reference proteome</keyword>
<dbReference type="CTD" id="20319387"/>
<organism evidence="2 3">
    <name type="scientific">Opisthorchis viverrini</name>
    <name type="common">Southeast Asian liver fluke</name>
    <dbReference type="NCBI Taxonomy" id="6198"/>
    <lineage>
        <taxon>Eukaryota</taxon>
        <taxon>Metazoa</taxon>
        <taxon>Spiralia</taxon>
        <taxon>Lophotrochozoa</taxon>
        <taxon>Platyhelminthes</taxon>
        <taxon>Trematoda</taxon>
        <taxon>Digenea</taxon>
        <taxon>Opisthorchiida</taxon>
        <taxon>Opisthorchiata</taxon>
        <taxon>Opisthorchiidae</taxon>
        <taxon>Opisthorchis</taxon>
    </lineage>
</organism>
<dbReference type="GeneID" id="20319387"/>
<feature type="compositionally biased region" description="Basic and acidic residues" evidence="1">
    <location>
        <begin position="153"/>
        <end position="165"/>
    </location>
</feature>
<dbReference type="EMBL" id="KL596713">
    <property type="protein sequence ID" value="KER27852.1"/>
    <property type="molecule type" value="Genomic_DNA"/>
</dbReference>
<feature type="region of interest" description="Disordered" evidence="1">
    <location>
        <begin position="130"/>
        <end position="165"/>
    </location>
</feature>
<evidence type="ECO:0000256" key="1">
    <source>
        <dbReference type="SAM" id="MobiDB-lite"/>
    </source>
</evidence>
<name>A0A074ZPW0_OPIVI</name>
<dbReference type="AlphaFoldDB" id="A0A074ZPW0"/>
<evidence type="ECO:0000313" key="2">
    <source>
        <dbReference type="EMBL" id="KER27852.1"/>
    </source>
</evidence>
<dbReference type="KEGG" id="ovi:T265_05205"/>
<evidence type="ECO:0000313" key="3">
    <source>
        <dbReference type="Proteomes" id="UP000054324"/>
    </source>
</evidence>
<accession>A0A074ZPW0</accession>
<reference evidence="2 3" key="1">
    <citation type="submission" date="2013-11" db="EMBL/GenBank/DDBJ databases">
        <title>Opisthorchis viverrini - life in the bile duct.</title>
        <authorList>
            <person name="Young N.D."/>
            <person name="Nagarajan N."/>
            <person name="Lin S.J."/>
            <person name="Korhonen P.K."/>
            <person name="Jex A.R."/>
            <person name="Hall R.S."/>
            <person name="Safavi-Hemami H."/>
            <person name="Kaewkong W."/>
            <person name="Bertrand D."/>
            <person name="Gao S."/>
            <person name="Seet Q."/>
            <person name="Wongkham S."/>
            <person name="Teh B.T."/>
            <person name="Wongkham C."/>
            <person name="Intapan P.M."/>
            <person name="Maleewong W."/>
            <person name="Yang X."/>
            <person name="Hu M."/>
            <person name="Wang Z."/>
            <person name="Hofmann A."/>
            <person name="Sternberg P.W."/>
            <person name="Tan P."/>
            <person name="Wang J."/>
            <person name="Gasser R.B."/>
        </authorList>
    </citation>
    <scope>NUCLEOTIDE SEQUENCE [LARGE SCALE GENOMIC DNA]</scope>
</reference>
<feature type="compositionally biased region" description="Polar residues" evidence="1">
    <location>
        <begin position="89"/>
        <end position="102"/>
    </location>
</feature>
<sequence length="186" mass="21652">MHSRRETITEAKIREFYHTKFFEEDDIFGFEITVNNVQFVTISNGCDDLTEITLGHFFVQSAPLFGDVVVQITPVTEFQNQVQLSRKQTKRSAWNVKQATPQSKKETTESQHDNHIQNCRNECTLRSNQTQEIETTKQTKRSAWNVKQATPQSKKETTESQHDNHIQNCRNECTLRSNQTQEIETT</sequence>
<dbReference type="Proteomes" id="UP000054324">
    <property type="component" value="Unassembled WGS sequence"/>
</dbReference>
<gene>
    <name evidence="2" type="ORF">T265_05205</name>
</gene>